<feature type="compositionally biased region" description="Polar residues" evidence="2">
    <location>
        <begin position="942"/>
        <end position="952"/>
    </location>
</feature>
<sequence>MIEDKGPRVTDYFVVAGLTDTSTLLDQEINRLDTKSIGPKAPITDIAVINKSAGETVPEGYTCVEATPSALQANLNYGSLKSPELFLCYKRGRDKPPLTDIGVLYDGKERLIPGCEVIQATPYGRCANVNNSSTTSQRIFITYRRAPLIRPQNSLAVTDICVIVTSKGESPPHTFCKVDKNLNCGMWGSSVFLCYKKSVPASNAIAYKAGLIFRYPEEDYESFPLSESVPLFCLPMGATIECWDPQSKYPLPVFSTFVLTGSSAEKVYGAAIQFYEPYSRELLTEKQLMQLGLLTPVERKMVSKSINSNKCICLLSHWPFFEAFRKFLMFIYKLSVSGPHPLPIEKHISHFMQNIPFPSPQRPRILVQLSVHDALILSQPVSTPLPLSGANFSTLLMNLGPENCATLLLFVLLESKILLHSLRPAVLTGVAEAVVAMIFPFQWQCPYIPLCPLSLAAVLSAPLPFIVGVDSRYFDLHDPPQDVVCIDLDTNMLYVSDEKKNMNWKQLPKKPCKSLISTLKKLYPQLSSVHRKAQEGSAIEMTPIEADFSWQKKMTQLEMEIQEAFLRFMASILKGYRTYLKPITEAPSNKATAADSLFDRQGFLKSRDRAYTKFYTLLSKTQIFIRFIEECSFVSDKDTGLAFFDDCIEKLFPDKGTEKTDKVDFDSAEDTRLIELDDSQKSEHTVFIMPPEPPPDDGKDLSPKYSYKYFPRLDLKLFDRPQELKLSFSRHPTGSSITNSPALMAKRTKQVCYRVVMQLCGLWGHPVLAVRVLFEMKTAKIKPNAITYGYYNKVVLESPWPSSTRSGIFLWTKVRNVVRGLAQFRQPLKNTVQKSQVSSISAPQRATGGSDGDTVSHGSMDSSNDVNGGEHTVFVRDLIRLDSTDNHSSTGGQSDQGYGSKDELIKDDAEIHVPEGQVSGDLITKTKVQTEEGCDVSAVVVKSSQPSAEPQSPTDPPAWGSSIVKVPSGIFDVKGRKNSTGSTSNVLFSTQDPIEDAVFGEVANLKKNGERGEKRQKHFPERSCSFSSESRAGMLLKKSSLDLNSSEVAIMMGADAKILTAALRSPKTSPLHVARTHSFESLSCHPADTRTRVSESTWDSEHRSLSVLEMLEESQELLEPVVDENVAKTTMTKDTCDSLQQDSNQSRDLKGGSKDLVNKRGSLYGVAKAVEREDVETGLDPLSLLATECVGEKTDSEEKLLSPVIARNLADEIESYMNLKSPLGSKSSSMELHGEGNREPGTTTAFIHPLERRSSLPLDHGSSAQESPESEKSSPAVSRSKTFTGRFKQQTPSRGHKGQSTLSALMRSSPHGSLGSVVNSLSGLKLDSILSGPKMDVLKSGMKQAATVASKMWVAVASAYSYSDDEEETKRDYSFPAGLEDHILGENISPNTSISGLVPSELTQSNTSLGSSSSSGDVGKLHYSPGELPFPRGIKGQDFEKSDHGSSQNTSMSSIYQNCAIEVLMSSCSQCRACGALVYDEEIMAGWTADDSNLNTTCPFCKSNFLPLLNIEFKDLRGSASFFLKPSTSGDSLQSGSIPLASETLEHKPISSSAEPDLINLMDLPKPNQTITEEASSAVESSDEIIEASGDVQTVKISPVPNSLSKRNVPLTRSHSVGGPLQNMDFSQRPFHGISTVSLPNSLQEVVDPLGKRPNPPPVSVPYLSPLVLRKELESLLENEGDQVIHTSSFINQHPIIFWNLVWYFRRLDLPSNLPGLILTSEHCNGGVQLPLSSLSQDSKLVYIQLLWDNINLHQEPGEPLYVSWRNFNSEKKLSLLSEEQQATSTLVETIRQSIQHNDVLKPINLLSQQMKADMKRQRSLYREILFLSLVSLGRENIDIEAFDNEYGLAYNNLSSEILEKLQKIDAPPSVSVEWCRKCFGAPLI</sequence>
<dbReference type="PROSITE" id="PS51498">
    <property type="entry name" value="MABP"/>
    <property type="match status" value="1"/>
</dbReference>
<dbReference type="InterPro" id="IPR037516">
    <property type="entry name" value="Tripartite_DENN"/>
</dbReference>
<dbReference type="Gene3D" id="3.40.50.11500">
    <property type="match status" value="1"/>
</dbReference>
<organism evidence="5 6">
    <name type="scientific">Sus scrofa</name>
    <name type="common">Pig</name>
    <dbReference type="NCBI Taxonomy" id="9823"/>
    <lineage>
        <taxon>Eukaryota</taxon>
        <taxon>Metazoa</taxon>
        <taxon>Chordata</taxon>
        <taxon>Craniata</taxon>
        <taxon>Vertebrata</taxon>
        <taxon>Euteleostomi</taxon>
        <taxon>Mammalia</taxon>
        <taxon>Eutheria</taxon>
        <taxon>Laurasiatheria</taxon>
        <taxon>Artiodactyla</taxon>
        <taxon>Suina</taxon>
        <taxon>Suidae</taxon>
        <taxon>Sus</taxon>
    </lineage>
</organism>
<dbReference type="Pfam" id="PF02141">
    <property type="entry name" value="DENN"/>
    <property type="match status" value="1"/>
</dbReference>
<dbReference type="GO" id="GO:0005085">
    <property type="term" value="F:guanyl-nucleotide exchange factor activity"/>
    <property type="evidence" value="ECO:0007669"/>
    <property type="project" value="UniProtKB-KW"/>
</dbReference>
<dbReference type="SMART" id="SM00799">
    <property type="entry name" value="DENN"/>
    <property type="match status" value="1"/>
</dbReference>
<evidence type="ECO:0000256" key="1">
    <source>
        <dbReference type="ARBA" id="ARBA00022658"/>
    </source>
</evidence>
<dbReference type="PROSITE" id="PS50211">
    <property type="entry name" value="DENN"/>
    <property type="match status" value="1"/>
</dbReference>
<dbReference type="Pfam" id="PF03456">
    <property type="entry name" value="uDENN"/>
    <property type="match status" value="1"/>
</dbReference>
<keyword evidence="1" id="KW-0344">Guanine-nucleotide releasing factor</keyword>
<dbReference type="InterPro" id="IPR005112">
    <property type="entry name" value="dDENN_dom"/>
</dbReference>
<dbReference type="SMART" id="SM00801">
    <property type="entry name" value="dDENN"/>
    <property type="match status" value="1"/>
</dbReference>
<feature type="compositionally biased region" description="Polar residues" evidence="2">
    <location>
        <begin position="1135"/>
        <end position="1144"/>
    </location>
</feature>
<dbReference type="PANTHER" id="PTHR12296:SF17">
    <property type="entry name" value="DENN DOMAIN-CONTAINING PROTEIN 4C"/>
    <property type="match status" value="1"/>
</dbReference>
<dbReference type="Proteomes" id="UP000694571">
    <property type="component" value="Unplaced"/>
</dbReference>
<feature type="region of interest" description="Disordered" evidence="2">
    <location>
        <begin position="1220"/>
        <end position="1243"/>
    </location>
</feature>
<feature type="region of interest" description="Disordered" evidence="2">
    <location>
        <begin position="1255"/>
        <end position="1314"/>
    </location>
</feature>
<dbReference type="InterPro" id="IPR043153">
    <property type="entry name" value="DENN_C"/>
</dbReference>
<feature type="compositionally biased region" description="Basic and acidic residues" evidence="2">
    <location>
        <begin position="1145"/>
        <end position="1154"/>
    </location>
</feature>
<dbReference type="InterPro" id="IPR023341">
    <property type="entry name" value="MABP"/>
</dbReference>
<dbReference type="InterPro" id="IPR005113">
    <property type="entry name" value="uDENN_dom"/>
</dbReference>
<evidence type="ECO:0000313" key="5">
    <source>
        <dbReference type="Ensembl" id="ENSSSCP00050026207.1"/>
    </source>
</evidence>
<feature type="compositionally biased region" description="Polar residues" evidence="2">
    <location>
        <begin position="1262"/>
        <end position="1303"/>
    </location>
</feature>
<dbReference type="Ensembl" id="ENSSSCT00065033109.1">
    <property type="protein sequence ID" value="ENSSSCP00065013671.1"/>
    <property type="gene ID" value="ENSSSCG00065024740.1"/>
</dbReference>
<gene>
    <name evidence="5" type="primary">DENND4C</name>
</gene>
<evidence type="ECO:0000259" key="4">
    <source>
        <dbReference type="PROSITE" id="PS51498"/>
    </source>
</evidence>
<feature type="region of interest" description="Disordered" evidence="2">
    <location>
        <begin position="1135"/>
        <end position="1154"/>
    </location>
</feature>
<dbReference type="Ensembl" id="ENSSSCT00050060967.1">
    <property type="protein sequence ID" value="ENSSSCP00050026207.1"/>
    <property type="gene ID" value="ENSSSCG00050044762.1"/>
</dbReference>
<name>A0A8D1MLE5_PIG</name>
<feature type="domain" description="MABP" evidence="4">
    <location>
        <begin position="40"/>
        <end position="199"/>
    </location>
</feature>
<feature type="domain" description="UDENN" evidence="3">
    <location>
        <begin position="191"/>
        <end position="640"/>
    </location>
</feature>
<dbReference type="FunFam" id="2.100.10.50:FF:000001">
    <property type="entry name" value="DENN domain containing 4C"/>
    <property type="match status" value="1"/>
</dbReference>
<dbReference type="Ensembl" id="ENSSSCT00055038922.1">
    <property type="protein sequence ID" value="ENSSSCP00055030950.1"/>
    <property type="gene ID" value="ENSSSCG00055019568.1"/>
</dbReference>
<dbReference type="Ensembl" id="ENSSSCT00045022631.1">
    <property type="protein sequence ID" value="ENSSSCP00045015602.1"/>
    <property type="gene ID" value="ENSSSCG00045013092.1"/>
</dbReference>
<dbReference type="GO" id="GO:0005737">
    <property type="term" value="C:cytoplasm"/>
    <property type="evidence" value="ECO:0007669"/>
    <property type="project" value="UniProtKB-ARBA"/>
</dbReference>
<feature type="compositionally biased region" description="Polar residues" evidence="2">
    <location>
        <begin position="833"/>
        <end position="844"/>
    </location>
</feature>
<protein>
    <submittedName>
        <fullName evidence="5">DENN domain containing 4C</fullName>
    </submittedName>
</protein>
<reference evidence="5" key="1">
    <citation type="submission" date="2025-05" db="UniProtKB">
        <authorList>
            <consortium name="Ensembl"/>
        </authorList>
    </citation>
    <scope>IDENTIFICATION</scope>
</reference>
<dbReference type="PANTHER" id="PTHR12296">
    <property type="entry name" value="DENN DOMAIN-CONTAINING PROTEIN 4"/>
    <property type="match status" value="1"/>
</dbReference>
<dbReference type="InterPro" id="IPR001194">
    <property type="entry name" value="cDENN_dom"/>
</dbReference>
<accession>A0A8D1MLE5</accession>
<evidence type="ECO:0000313" key="6">
    <source>
        <dbReference type="Proteomes" id="UP000694571"/>
    </source>
</evidence>
<feature type="region of interest" description="Disordered" evidence="2">
    <location>
        <begin position="942"/>
        <end position="961"/>
    </location>
</feature>
<feature type="compositionally biased region" description="Polar residues" evidence="2">
    <location>
        <begin position="856"/>
        <end position="866"/>
    </location>
</feature>
<feature type="region of interest" description="Disordered" evidence="2">
    <location>
        <begin position="1395"/>
        <end position="1419"/>
    </location>
</feature>
<feature type="compositionally biased region" description="Low complexity" evidence="2">
    <location>
        <begin position="1402"/>
        <end position="1416"/>
    </location>
</feature>
<dbReference type="Pfam" id="PF03455">
    <property type="entry name" value="dDENN"/>
    <property type="match status" value="1"/>
</dbReference>
<evidence type="ECO:0000259" key="3">
    <source>
        <dbReference type="PROSITE" id="PS50211"/>
    </source>
</evidence>
<proteinExistence type="predicted"/>
<dbReference type="Proteomes" id="UP000694725">
    <property type="component" value="Unplaced"/>
</dbReference>
<evidence type="ECO:0000256" key="2">
    <source>
        <dbReference type="SAM" id="MobiDB-lite"/>
    </source>
</evidence>
<dbReference type="SMART" id="SM00800">
    <property type="entry name" value="uDENN"/>
    <property type="match status" value="1"/>
</dbReference>
<dbReference type="Gene3D" id="2.100.10.50">
    <property type="match status" value="1"/>
</dbReference>
<dbReference type="InterPro" id="IPR051696">
    <property type="entry name" value="DENN_Domain_GEFs"/>
</dbReference>
<dbReference type="Proteomes" id="UP000694728">
    <property type="component" value="Unplaced"/>
</dbReference>
<feature type="region of interest" description="Disordered" evidence="2">
    <location>
        <begin position="833"/>
        <end position="869"/>
    </location>
</feature>
<dbReference type="Proteomes" id="UP000694724">
    <property type="component" value="Unplaced"/>
</dbReference>